<sequence length="130" mass="14729">MNATITPYRLWEIEHPHYCETSRWCEHQGNPRFTSWADFTDSAFYDGDRDQNLLIRWDWDTHDDYNNPDSGEQVHDLLLFFVLQRKPIFTAAKVRVQPAGAPPGAATPSNSPASAGCSNSTCRRRSGTGL</sequence>
<proteinExistence type="predicted"/>
<evidence type="ECO:0000313" key="3">
    <source>
        <dbReference type="Proteomes" id="UP000590749"/>
    </source>
</evidence>
<reference evidence="2 3" key="1">
    <citation type="submission" date="2020-08" db="EMBL/GenBank/DDBJ databases">
        <title>Genomic Encyclopedia of Type Strains, Phase III (KMG-III): the genomes of soil and plant-associated and newly described type strains.</title>
        <authorList>
            <person name="Whitman W."/>
        </authorList>
    </citation>
    <scope>NUCLEOTIDE SEQUENCE [LARGE SCALE GENOMIC DNA]</scope>
    <source>
        <strain evidence="2 3">CECT 3287</strain>
    </source>
</reference>
<comment type="caution">
    <text evidence="2">The sequence shown here is derived from an EMBL/GenBank/DDBJ whole genome shotgun (WGS) entry which is preliminary data.</text>
</comment>
<accession>A0A7W5FHY5</accession>
<evidence type="ECO:0000313" key="2">
    <source>
        <dbReference type="EMBL" id="MBB3099114.1"/>
    </source>
</evidence>
<dbReference type="RefSeq" id="WP_183225189.1">
    <property type="nucleotide sequence ID" value="NZ_BMPW01000020.1"/>
</dbReference>
<feature type="region of interest" description="Disordered" evidence="1">
    <location>
        <begin position="98"/>
        <end position="130"/>
    </location>
</feature>
<evidence type="ECO:0000256" key="1">
    <source>
        <dbReference type="SAM" id="MobiDB-lite"/>
    </source>
</evidence>
<name>A0A7W5FHY5_9ACTN</name>
<feature type="compositionally biased region" description="Low complexity" evidence="1">
    <location>
        <begin position="98"/>
        <end position="116"/>
    </location>
</feature>
<dbReference type="EMBL" id="JACHXF010000017">
    <property type="protein sequence ID" value="MBB3099114.1"/>
    <property type="molecule type" value="Genomic_DNA"/>
</dbReference>
<dbReference type="AlphaFoldDB" id="A0A7W5FHY5"/>
<keyword evidence="3" id="KW-1185">Reference proteome</keyword>
<protein>
    <submittedName>
        <fullName evidence="2">Uncharacterized protein</fullName>
    </submittedName>
</protein>
<dbReference type="Proteomes" id="UP000590749">
    <property type="component" value="Unassembled WGS sequence"/>
</dbReference>
<gene>
    <name evidence="2" type="ORF">FHR83_006820</name>
</gene>
<organism evidence="2 3">
    <name type="scientific">Actinoplanes campanulatus</name>
    <dbReference type="NCBI Taxonomy" id="113559"/>
    <lineage>
        <taxon>Bacteria</taxon>
        <taxon>Bacillati</taxon>
        <taxon>Actinomycetota</taxon>
        <taxon>Actinomycetes</taxon>
        <taxon>Micromonosporales</taxon>
        <taxon>Micromonosporaceae</taxon>
        <taxon>Actinoplanes</taxon>
    </lineage>
</organism>